<evidence type="ECO:0000256" key="1">
    <source>
        <dbReference type="SAM" id="Phobius"/>
    </source>
</evidence>
<name>A0A4Y9ZYH3_9AGAM</name>
<feature type="transmembrane region" description="Helical" evidence="1">
    <location>
        <begin position="32"/>
        <end position="51"/>
    </location>
</feature>
<keyword evidence="3" id="KW-1185">Reference proteome</keyword>
<reference evidence="2 3" key="1">
    <citation type="submission" date="2019-02" db="EMBL/GenBank/DDBJ databases">
        <title>Genome sequencing of the rare red list fungi Hericium alpestre (H. flagellum).</title>
        <authorList>
            <person name="Buettner E."/>
            <person name="Kellner H."/>
        </authorList>
    </citation>
    <scope>NUCLEOTIDE SEQUENCE [LARGE SCALE GENOMIC DNA]</scope>
    <source>
        <strain evidence="2 3">DSM 108284</strain>
    </source>
</reference>
<keyword evidence="1" id="KW-1133">Transmembrane helix</keyword>
<comment type="caution">
    <text evidence="2">The sequence shown here is derived from an EMBL/GenBank/DDBJ whole genome shotgun (WGS) entry which is preliminary data.</text>
</comment>
<feature type="transmembrane region" description="Helical" evidence="1">
    <location>
        <begin position="6"/>
        <end position="25"/>
    </location>
</feature>
<evidence type="ECO:0000313" key="2">
    <source>
        <dbReference type="EMBL" id="TFY78539.1"/>
    </source>
</evidence>
<dbReference type="EMBL" id="SFCI01000660">
    <property type="protein sequence ID" value="TFY78539.1"/>
    <property type="molecule type" value="Genomic_DNA"/>
</dbReference>
<proteinExistence type="predicted"/>
<protein>
    <submittedName>
        <fullName evidence="2">Uncharacterized protein</fullName>
    </submittedName>
</protein>
<accession>A0A4Y9ZYH3</accession>
<keyword evidence="1" id="KW-0472">Membrane</keyword>
<dbReference type="Proteomes" id="UP000298061">
    <property type="component" value="Unassembled WGS sequence"/>
</dbReference>
<gene>
    <name evidence="2" type="ORF">EWM64_g5470</name>
</gene>
<keyword evidence="1" id="KW-0812">Transmembrane</keyword>
<dbReference type="AlphaFoldDB" id="A0A4Y9ZYH3"/>
<evidence type="ECO:0000313" key="3">
    <source>
        <dbReference type="Proteomes" id="UP000298061"/>
    </source>
</evidence>
<organism evidence="2 3">
    <name type="scientific">Hericium alpestre</name>
    <dbReference type="NCBI Taxonomy" id="135208"/>
    <lineage>
        <taxon>Eukaryota</taxon>
        <taxon>Fungi</taxon>
        <taxon>Dikarya</taxon>
        <taxon>Basidiomycota</taxon>
        <taxon>Agaricomycotina</taxon>
        <taxon>Agaricomycetes</taxon>
        <taxon>Russulales</taxon>
        <taxon>Hericiaceae</taxon>
        <taxon>Hericium</taxon>
    </lineage>
</organism>
<sequence>MPVTKLSLQPLGFVVFAGSLALGYYTPRRLRFIYALAQLATIVAINLLVPLEVYRDYAFNILGWGWMYRAVEFFIVSDPYEEYYWVGDRKKDDDAELTNTRTCRRGAGGSGSGGNLFSLRGAGWSWAIDQMQQGDPAGTPRRVFVWHKLQYFAAMYSGVRKYRRVRASSDVGCTVLAKVTVV</sequence>